<sequence>MKKSKDEIKSYVSSPQSLISFIKNSSDHWLIKDLDAKYIFVNSSAFNFFRFPKKFNPEGKSDREVPTEICEELWPEFLKNDKKAIEENTKIISIAIHHYGKGNRGELVPHLAEQIPLYDKKNKIIGLVGHGRRLDLPNLLYYINRLNRKTIQFDAPNNTFTKRELEVIFWAQQRLTAKEIAKRLDVCPSTIDSHIKSIYRKADVNSNAQLIEYCKHKGLDAYIPANFIRKGVQLIA</sequence>
<dbReference type="InterPro" id="IPR000792">
    <property type="entry name" value="Tscrpt_reg_LuxR_C"/>
</dbReference>
<evidence type="ECO:0000256" key="2">
    <source>
        <dbReference type="ARBA" id="ARBA00023125"/>
    </source>
</evidence>
<name>A0ABY8NW96_9GAMM</name>
<dbReference type="PROSITE" id="PS50043">
    <property type="entry name" value="HTH_LUXR_2"/>
    <property type="match status" value="1"/>
</dbReference>
<dbReference type="Pfam" id="PF08448">
    <property type="entry name" value="PAS_4"/>
    <property type="match status" value="1"/>
</dbReference>
<protein>
    <submittedName>
        <fullName evidence="5">LuxR C-terminal-related transcriptional regulator</fullName>
    </submittedName>
</protein>
<keyword evidence="5" id="KW-0614">Plasmid</keyword>
<dbReference type="InterPro" id="IPR035965">
    <property type="entry name" value="PAS-like_dom_sf"/>
</dbReference>
<reference evidence="5" key="1">
    <citation type="submission" date="2023-04" db="EMBL/GenBank/DDBJ databases">
        <title>Genome dynamics across the evolutionary transition to endosymbiosis.</title>
        <authorList>
            <person name="Siozios S."/>
            <person name="Nadal-Jimenez P."/>
            <person name="Azagi T."/>
            <person name="Sprong H."/>
            <person name="Frost C.L."/>
            <person name="Parratt S.R."/>
            <person name="Taylor G."/>
            <person name="Brettell L."/>
            <person name="Lew K.C."/>
            <person name="Croft L."/>
            <person name="King K.C."/>
            <person name="Brockhurst M.A."/>
            <person name="Hypsa V."/>
            <person name="Novakova E."/>
            <person name="Darby A.C."/>
            <person name="Hurst G.D.D."/>
        </authorList>
    </citation>
    <scope>NUCLEOTIDE SEQUENCE</scope>
    <source>
        <strain evidence="5">ANv_CAN</strain>
        <plasmid evidence="5">paNv_CAN6</plasmid>
    </source>
</reference>
<keyword evidence="6" id="KW-1185">Reference proteome</keyword>
<evidence type="ECO:0000313" key="5">
    <source>
        <dbReference type="EMBL" id="WGM08658.1"/>
    </source>
</evidence>
<dbReference type="PANTHER" id="PTHR44688">
    <property type="entry name" value="DNA-BINDING TRANSCRIPTIONAL ACTIVATOR DEVR_DOSR"/>
    <property type="match status" value="1"/>
</dbReference>
<evidence type="ECO:0000259" key="4">
    <source>
        <dbReference type="PROSITE" id="PS50043"/>
    </source>
</evidence>
<dbReference type="PRINTS" id="PR00038">
    <property type="entry name" value="HTHLUXR"/>
</dbReference>
<gene>
    <name evidence="5" type="ORF">QE258_25540</name>
</gene>
<dbReference type="RefSeq" id="WP_280622603.1">
    <property type="nucleotide sequence ID" value="NZ_CP123529.1"/>
</dbReference>
<dbReference type="InterPro" id="IPR016032">
    <property type="entry name" value="Sig_transdc_resp-reg_C-effctor"/>
</dbReference>
<organism evidence="5 6">
    <name type="scientific">Arsenophonus nasoniae</name>
    <name type="common">son-killer infecting Nasonia vitripennis</name>
    <dbReference type="NCBI Taxonomy" id="638"/>
    <lineage>
        <taxon>Bacteria</taxon>
        <taxon>Pseudomonadati</taxon>
        <taxon>Pseudomonadota</taxon>
        <taxon>Gammaproteobacteria</taxon>
        <taxon>Enterobacterales</taxon>
        <taxon>Morganellaceae</taxon>
        <taxon>Arsenophonus</taxon>
    </lineage>
</organism>
<dbReference type="InterPro" id="IPR036388">
    <property type="entry name" value="WH-like_DNA-bd_sf"/>
</dbReference>
<dbReference type="CDD" id="cd06170">
    <property type="entry name" value="LuxR_C_like"/>
    <property type="match status" value="1"/>
</dbReference>
<dbReference type="Pfam" id="PF00196">
    <property type="entry name" value="GerE"/>
    <property type="match status" value="1"/>
</dbReference>
<dbReference type="PANTHER" id="PTHR44688:SF16">
    <property type="entry name" value="DNA-BINDING TRANSCRIPTIONAL ACTIVATOR DEVR_DOSR"/>
    <property type="match status" value="1"/>
</dbReference>
<dbReference type="SUPFAM" id="SSF46894">
    <property type="entry name" value="C-terminal effector domain of the bipartite response regulators"/>
    <property type="match status" value="1"/>
</dbReference>
<dbReference type="EMBL" id="CP123529">
    <property type="protein sequence ID" value="WGM08658.1"/>
    <property type="molecule type" value="Genomic_DNA"/>
</dbReference>
<dbReference type="InterPro" id="IPR013656">
    <property type="entry name" value="PAS_4"/>
</dbReference>
<keyword evidence="3" id="KW-0804">Transcription</keyword>
<dbReference type="SMART" id="SM00421">
    <property type="entry name" value="HTH_LUXR"/>
    <property type="match status" value="1"/>
</dbReference>
<keyword evidence="2" id="KW-0238">DNA-binding</keyword>
<evidence type="ECO:0000256" key="1">
    <source>
        <dbReference type="ARBA" id="ARBA00023015"/>
    </source>
</evidence>
<proteinExistence type="predicted"/>
<dbReference type="Gene3D" id="1.10.10.10">
    <property type="entry name" value="Winged helix-like DNA-binding domain superfamily/Winged helix DNA-binding domain"/>
    <property type="match status" value="1"/>
</dbReference>
<evidence type="ECO:0000313" key="6">
    <source>
        <dbReference type="Proteomes" id="UP001177592"/>
    </source>
</evidence>
<geneLocation type="plasmid" evidence="5 6">
    <name>paNv_CAN6</name>
</geneLocation>
<keyword evidence="1" id="KW-0805">Transcription regulation</keyword>
<evidence type="ECO:0000256" key="3">
    <source>
        <dbReference type="ARBA" id="ARBA00023163"/>
    </source>
</evidence>
<dbReference type="Proteomes" id="UP001177592">
    <property type="component" value="Plasmid paNv_CAN6"/>
</dbReference>
<feature type="domain" description="HTH luxR-type" evidence="4">
    <location>
        <begin position="153"/>
        <end position="218"/>
    </location>
</feature>
<dbReference type="Gene3D" id="3.30.450.20">
    <property type="entry name" value="PAS domain"/>
    <property type="match status" value="1"/>
</dbReference>
<accession>A0ABY8NW96</accession>
<dbReference type="SUPFAM" id="SSF55785">
    <property type="entry name" value="PYP-like sensor domain (PAS domain)"/>
    <property type="match status" value="1"/>
</dbReference>